<accession>A0A220S4D0</accession>
<sequence length="69" mass="7684">MNKETSLLDMADAQILGFVSHRNGSSLADLVRAMGLTPQEWEILKNEYPTTAYLGEADMLEIEAALQDR</sequence>
<dbReference type="RefSeq" id="WP_089036893.1">
    <property type="nucleotide sequence ID" value="NZ_CP022278.1"/>
</dbReference>
<proteinExistence type="predicted"/>
<dbReference type="Proteomes" id="UP000198238">
    <property type="component" value="Chromosome"/>
</dbReference>
<evidence type="ECO:0000313" key="1">
    <source>
        <dbReference type="EMBL" id="ASK28203.1"/>
    </source>
</evidence>
<dbReference type="KEGG" id="nei:BG910_11090"/>
<evidence type="ECO:0000313" key="2">
    <source>
        <dbReference type="Proteomes" id="UP000198238"/>
    </source>
</evidence>
<dbReference type="AlphaFoldDB" id="A0A220S4D0"/>
<protein>
    <submittedName>
        <fullName evidence="1">Uncharacterized protein</fullName>
    </submittedName>
</protein>
<dbReference type="EMBL" id="CP022278">
    <property type="protein sequence ID" value="ASK28203.1"/>
    <property type="molecule type" value="Genomic_DNA"/>
</dbReference>
<gene>
    <name evidence="1" type="ORF">BG910_11090</name>
</gene>
<keyword evidence="2" id="KW-1185">Reference proteome</keyword>
<organism evidence="1 2">
    <name type="scientific">Neisseria chenwenguii</name>
    <dbReference type="NCBI Taxonomy" id="1853278"/>
    <lineage>
        <taxon>Bacteria</taxon>
        <taxon>Pseudomonadati</taxon>
        <taxon>Pseudomonadota</taxon>
        <taxon>Betaproteobacteria</taxon>
        <taxon>Neisseriales</taxon>
        <taxon>Neisseriaceae</taxon>
        <taxon>Neisseria</taxon>
    </lineage>
</organism>
<reference evidence="1 2" key="1">
    <citation type="submission" date="2017-06" db="EMBL/GenBank/DDBJ databases">
        <title>Neisseria chenwenguii sp. nov., isolated from the intestinal contents of Tibetan Plateau Pika in Yushu, Qinghai Province, China.</title>
        <authorList>
            <person name="Zhang G."/>
        </authorList>
    </citation>
    <scope>NUCLEOTIDE SEQUENCE [LARGE SCALE GENOMIC DNA]</scope>
    <source>
        <strain evidence="1 2">10023</strain>
    </source>
</reference>
<name>A0A220S4D0_9NEIS</name>